<dbReference type="PROSITE" id="PS00211">
    <property type="entry name" value="ABC_TRANSPORTER_1"/>
    <property type="match status" value="1"/>
</dbReference>
<dbReference type="InterPro" id="IPR015856">
    <property type="entry name" value="ABC_transpr_CbiO/EcfA_su"/>
</dbReference>
<dbReference type="InterPro" id="IPR003593">
    <property type="entry name" value="AAA+_ATPase"/>
</dbReference>
<comment type="similarity">
    <text evidence="3">Belongs to the ABC transporter superfamily.</text>
</comment>
<dbReference type="NCBIfam" id="TIGR02454">
    <property type="entry name" value="ECF_T_CbiQ"/>
    <property type="match status" value="1"/>
</dbReference>
<dbReference type="SUPFAM" id="SSF52540">
    <property type="entry name" value="P-loop containing nucleoside triphosphate hydrolases"/>
    <property type="match status" value="1"/>
</dbReference>
<dbReference type="SMART" id="SM00382">
    <property type="entry name" value="AAA"/>
    <property type="match status" value="1"/>
</dbReference>
<gene>
    <name evidence="15" type="primary">cbiQ</name>
    <name evidence="15" type="ORF">K0T92_22040</name>
</gene>
<feature type="transmembrane region" description="Helical" evidence="13">
    <location>
        <begin position="111"/>
        <end position="131"/>
    </location>
</feature>
<evidence type="ECO:0000256" key="12">
    <source>
        <dbReference type="ARBA" id="ARBA00025157"/>
    </source>
</evidence>
<evidence type="ECO:0000256" key="8">
    <source>
        <dbReference type="ARBA" id="ARBA00022840"/>
    </source>
</evidence>
<dbReference type="InterPro" id="IPR017871">
    <property type="entry name" value="ABC_transporter-like_CS"/>
</dbReference>
<feature type="transmembrane region" description="Helical" evidence="13">
    <location>
        <begin position="47"/>
        <end position="65"/>
    </location>
</feature>
<dbReference type="InterPro" id="IPR027417">
    <property type="entry name" value="P-loop_NTPase"/>
</dbReference>
<evidence type="ECO:0000256" key="1">
    <source>
        <dbReference type="ARBA" id="ARBA00004202"/>
    </source>
</evidence>
<evidence type="ECO:0000313" key="15">
    <source>
        <dbReference type="EMBL" id="MBW7477404.1"/>
    </source>
</evidence>
<dbReference type="InterPro" id="IPR050095">
    <property type="entry name" value="ECF_ABC_transporter_ATP-bd"/>
</dbReference>
<feature type="domain" description="ABC transporter" evidence="14">
    <location>
        <begin position="244"/>
        <end position="478"/>
    </location>
</feature>
<evidence type="ECO:0000256" key="11">
    <source>
        <dbReference type="ARBA" id="ARBA00023136"/>
    </source>
</evidence>
<evidence type="ECO:0000313" key="16">
    <source>
        <dbReference type="Proteomes" id="UP000812277"/>
    </source>
</evidence>
<evidence type="ECO:0000256" key="13">
    <source>
        <dbReference type="SAM" id="Phobius"/>
    </source>
</evidence>
<feature type="transmembrane region" description="Helical" evidence="13">
    <location>
        <begin position="143"/>
        <end position="162"/>
    </location>
</feature>
<keyword evidence="16" id="KW-1185">Reference proteome</keyword>
<keyword evidence="5" id="KW-1003">Cell membrane</keyword>
<feature type="transmembrane region" description="Helical" evidence="13">
    <location>
        <begin position="24"/>
        <end position="41"/>
    </location>
</feature>
<evidence type="ECO:0000256" key="7">
    <source>
        <dbReference type="ARBA" id="ARBA00022741"/>
    </source>
</evidence>
<dbReference type="Proteomes" id="UP000812277">
    <property type="component" value="Unassembled WGS sequence"/>
</dbReference>
<dbReference type="RefSeq" id="WP_219874652.1">
    <property type="nucleotide sequence ID" value="NZ_JAHZIJ010000024.1"/>
</dbReference>
<evidence type="ECO:0000256" key="2">
    <source>
        <dbReference type="ARBA" id="ARBA00004651"/>
    </source>
</evidence>
<reference evidence="15 16" key="1">
    <citation type="submission" date="2021-07" db="EMBL/GenBank/DDBJ databases">
        <title>Paenibacillus radiodurans sp. nov., isolated from the southeastern edge of Tengger Desert.</title>
        <authorList>
            <person name="Zhang G."/>
        </authorList>
    </citation>
    <scope>NUCLEOTIDE SEQUENCE [LARGE SCALE GENOMIC DNA]</scope>
    <source>
        <strain evidence="15 16">DT7-4</strain>
    </source>
</reference>
<comment type="function">
    <text evidence="12">Probably part of an ABC transporter complex. Responsible for energy coupling to the transport system.</text>
</comment>
<feature type="transmembrane region" description="Helical" evidence="13">
    <location>
        <begin position="72"/>
        <end position="91"/>
    </location>
</feature>
<sequence>MSSTDSIKATHNDVPAKLPFLRQVNRRLLTVLALLATIMFFRNPAALTGAAGCFLFIALWSGVPLRHMVKRLLLIVPFGLGAVVFIPFQGAGTPFMEIGPWTATQEGMDSATVILLKMVCANVLLTYLLFITPLFDLIRSLRSLGVSAIFIEIIGLMMRYFFLLKEEAASMVSAQRSRGLELRGWLWSRRTYKRFGELLGVLFLRAFHRSERIHQSISARGGFSGGGMSRHHGESIQGGGSAAIEVRDASYSYGGSNIEALRGVSFTIERGVKTVLMGPNGAGKSTLISLLNGLEEPSSGEVQVLGKRWTRESGMRLRQRVGVVYQDPDDQIFSTSVEEDVAFGPRNLGLPESEVKERVADALRTMGICELRGRSPFELSYGQKRRVAIAGVLAMRPEIIILDEPMAFLDPKSRDDLQAMLDELHGLGITLMVATHDVDFAAEWAERVLLLKEGRLLAAGTTDLLYDDALIAKADLHLPRLARPFRLLHGVKGLRPRTVQETAQLIWKLMMRGPGTSAEEDEEARKPDVRRGR</sequence>
<name>A0ABS7DBU0_9BACL</name>
<dbReference type="CDD" id="cd03225">
    <property type="entry name" value="ABC_cobalt_CbiO_domain1"/>
    <property type="match status" value="1"/>
</dbReference>
<protein>
    <submittedName>
        <fullName evidence="15">Cobalt ECF transporter T component CbiQ</fullName>
    </submittedName>
</protein>
<dbReference type="PROSITE" id="PS50893">
    <property type="entry name" value="ABC_TRANSPORTER_2"/>
    <property type="match status" value="1"/>
</dbReference>
<keyword evidence="6 13" id="KW-0812">Transmembrane</keyword>
<comment type="caution">
    <text evidence="15">The sequence shown here is derived from an EMBL/GenBank/DDBJ whole genome shotgun (WGS) entry which is preliminary data.</text>
</comment>
<dbReference type="CDD" id="cd16914">
    <property type="entry name" value="EcfT"/>
    <property type="match status" value="1"/>
</dbReference>
<keyword evidence="9" id="KW-1278">Translocase</keyword>
<dbReference type="PANTHER" id="PTHR43553">
    <property type="entry name" value="HEAVY METAL TRANSPORTER"/>
    <property type="match status" value="1"/>
</dbReference>
<keyword evidence="10 13" id="KW-1133">Transmembrane helix</keyword>
<comment type="subcellular location">
    <subcellularLocation>
        <location evidence="2">Cell membrane</location>
        <topology evidence="2">Multi-pass membrane protein</topology>
    </subcellularLocation>
    <subcellularLocation>
        <location evidence="1">Cell membrane</location>
        <topology evidence="1">Peripheral membrane protein</topology>
    </subcellularLocation>
</comment>
<evidence type="ECO:0000256" key="5">
    <source>
        <dbReference type="ARBA" id="ARBA00022475"/>
    </source>
</evidence>
<dbReference type="InterPro" id="IPR003339">
    <property type="entry name" value="ABC/ECF_trnsptr_transmembrane"/>
</dbReference>
<evidence type="ECO:0000256" key="6">
    <source>
        <dbReference type="ARBA" id="ARBA00022692"/>
    </source>
</evidence>
<dbReference type="NCBIfam" id="TIGR01166">
    <property type="entry name" value="cbiO"/>
    <property type="match status" value="1"/>
</dbReference>
<keyword evidence="4" id="KW-0813">Transport</keyword>
<evidence type="ECO:0000259" key="14">
    <source>
        <dbReference type="PROSITE" id="PS50893"/>
    </source>
</evidence>
<keyword evidence="11 13" id="KW-0472">Membrane</keyword>
<accession>A0ABS7DBU0</accession>
<evidence type="ECO:0000256" key="10">
    <source>
        <dbReference type="ARBA" id="ARBA00022989"/>
    </source>
</evidence>
<evidence type="ECO:0000256" key="9">
    <source>
        <dbReference type="ARBA" id="ARBA00022967"/>
    </source>
</evidence>
<organism evidence="15 16">
    <name type="scientific">Paenibacillus oenotherae</name>
    <dbReference type="NCBI Taxonomy" id="1435645"/>
    <lineage>
        <taxon>Bacteria</taxon>
        <taxon>Bacillati</taxon>
        <taxon>Bacillota</taxon>
        <taxon>Bacilli</taxon>
        <taxon>Bacillales</taxon>
        <taxon>Paenibacillaceae</taxon>
        <taxon>Paenibacillus</taxon>
    </lineage>
</organism>
<dbReference type="InterPro" id="IPR005876">
    <property type="entry name" value="Co_trans_ATP-bd"/>
</dbReference>
<dbReference type="Pfam" id="PF00005">
    <property type="entry name" value="ABC_tran"/>
    <property type="match status" value="1"/>
</dbReference>
<evidence type="ECO:0000256" key="4">
    <source>
        <dbReference type="ARBA" id="ARBA00022448"/>
    </source>
</evidence>
<dbReference type="EMBL" id="JAHZIJ010000024">
    <property type="protein sequence ID" value="MBW7477404.1"/>
    <property type="molecule type" value="Genomic_DNA"/>
</dbReference>
<keyword evidence="7" id="KW-0547">Nucleotide-binding</keyword>
<dbReference type="InterPro" id="IPR003439">
    <property type="entry name" value="ABC_transporter-like_ATP-bd"/>
</dbReference>
<dbReference type="Gene3D" id="3.40.50.300">
    <property type="entry name" value="P-loop containing nucleotide triphosphate hydrolases"/>
    <property type="match status" value="1"/>
</dbReference>
<keyword evidence="8" id="KW-0067">ATP-binding</keyword>
<proteinExistence type="inferred from homology"/>
<dbReference type="InterPro" id="IPR012809">
    <property type="entry name" value="ECF_CbiQ"/>
</dbReference>
<dbReference type="PANTHER" id="PTHR43553:SF24">
    <property type="entry name" value="ENERGY-COUPLING FACTOR TRANSPORTER ATP-BINDING PROTEIN ECFA1"/>
    <property type="match status" value="1"/>
</dbReference>
<evidence type="ECO:0000256" key="3">
    <source>
        <dbReference type="ARBA" id="ARBA00005417"/>
    </source>
</evidence>
<dbReference type="Pfam" id="PF02361">
    <property type="entry name" value="CbiQ"/>
    <property type="match status" value="1"/>
</dbReference>